<dbReference type="EMBL" id="JAGYPE010000005">
    <property type="protein sequence ID" value="MBS4185237.1"/>
    <property type="molecule type" value="Genomic_DNA"/>
</dbReference>
<keyword evidence="4" id="KW-1185">Reference proteome</keyword>
<evidence type="ECO:0000313" key="4">
    <source>
        <dbReference type="Proteomes" id="UP000677265"/>
    </source>
</evidence>
<dbReference type="Gene3D" id="3.40.50.450">
    <property type="match status" value="1"/>
</dbReference>
<dbReference type="EMBL" id="JAGYPE020000050">
    <property type="protein sequence ID" value="MCH6268183.1"/>
    <property type="molecule type" value="Genomic_DNA"/>
</dbReference>
<proteinExistence type="inferred from homology"/>
<dbReference type="Proteomes" id="UP000677265">
    <property type="component" value="Unassembled WGS sequence"/>
</dbReference>
<dbReference type="HAMAP" id="MF_01575">
    <property type="entry name" value="UPF0398"/>
    <property type="match status" value="1"/>
</dbReference>
<dbReference type="Pfam" id="PF06908">
    <property type="entry name" value="YpsA"/>
    <property type="match status" value="1"/>
</dbReference>
<dbReference type="NCBIfam" id="NF010181">
    <property type="entry name" value="PRK13660.1"/>
    <property type="match status" value="1"/>
</dbReference>
<evidence type="ECO:0000313" key="3">
    <source>
        <dbReference type="EMBL" id="MCH6268183.1"/>
    </source>
</evidence>
<dbReference type="PANTHER" id="PTHR38440:SF1">
    <property type="entry name" value="UPF0398 PROTEIN SPR0331"/>
    <property type="match status" value="1"/>
</dbReference>
<comment type="caution">
    <text evidence="2">The sequence shown here is derived from an EMBL/GenBank/DDBJ whole genome shotgun (WGS) entry which is preliminary data.</text>
</comment>
<dbReference type="SUPFAM" id="SSF102405">
    <property type="entry name" value="MCP/YpsA-like"/>
    <property type="match status" value="1"/>
</dbReference>
<sequence>MLKVLAISGYKPFELGIFKKDHPSANFIKAAIKKSLVPMLEDGLEWVLISGQLGVELWAAETVFDLQGEFPDLKLAVITPFLNQEASWNENNKEWYESVLMQADFIDSVTKKGYEKPWQFRLKNQFFIEKSDGLLLLFDQEKEGSPKYLYELAVDYQKNHPYSIELITFYDLQMIVEEEQLKQSDF</sequence>
<protein>
    <recommendedName>
        <fullName evidence="1">UPF0398 protein KHB02_021880</fullName>
    </recommendedName>
</protein>
<gene>
    <name evidence="3" type="ORF">KHB02_021880</name>
    <name evidence="2" type="ORF">KHB02_28025</name>
</gene>
<dbReference type="AlphaFoldDB" id="A0A942T4R3"/>
<dbReference type="RefSeq" id="WP_213145068.1">
    <property type="nucleotide sequence ID" value="NZ_JAGYPE020000050.1"/>
</dbReference>
<comment type="similarity">
    <text evidence="1">Belongs to the UPF0398 family.</text>
</comment>
<name>A0A942T4R3_9BACI</name>
<organism evidence="2">
    <name type="scientific">Neobacillus citreus</name>
    <dbReference type="NCBI Taxonomy" id="2833578"/>
    <lineage>
        <taxon>Bacteria</taxon>
        <taxon>Bacillati</taxon>
        <taxon>Bacillota</taxon>
        <taxon>Bacilli</taxon>
        <taxon>Bacillales</taxon>
        <taxon>Bacillaceae</taxon>
        <taxon>Neobacillus</taxon>
    </lineage>
</organism>
<dbReference type="InterPro" id="IPR010697">
    <property type="entry name" value="YspA"/>
</dbReference>
<dbReference type="PANTHER" id="PTHR38440">
    <property type="entry name" value="UPF0398 PROTEIN YPSA"/>
    <property type="match status" value="1"/>
</dbReference>
<accession>A0A942T4R3</accession>
<evidence type="ECO:0000256" key="1">
    <source>
        <dbReference type="HAMAP-Rule" id="MF_01575"/>
    </source>
</evidence>
<evidence type="ECO:0000313" key="2">
    <source>
        <dbReference type="EMBL" id="MBS4185237.1"/>
    </source>
</evidence>
<reference evidence="2" key="1">
    <citation type="submission" date="2021-05" db="EMBL/GenBank/DDBJ databases">
        <title>Novel Bacillus species.</title>
        <authorList>
            <person name="Liu G."/>
        </authorList>
    </citation>
    <scope>NUCLEOTIDE SEQUENCE</scope>
    <source>
        <strain evidence="2 4">FJAT-50051</strain>
    </source>
</reference>
<dbReference type="PIRSF" id="PIRSF021290">
    <property type="entry name" value="DUF1273"/>
    <property type="match status" value="1"/>
</dbReference>